<proteinExistence type="predicted"/>
<evidence type="ECO:0000256" key="3">
    <source>
        <dbReference type="ARBA" id="ARBA00022840"/>
    </source>
</evidence>
<dbReference type="Gene3D" id="3.30.470.20">
    <property type="entry name" value="ATP-grasp fold, B domain"/>
    <property type="match status" value="1"/>
</dbReference>
<organism evidence="6 7">
    <name type="scientific">Pseudomonas fluorescens</name>
    <dbReference type="NCBI Taxonomy" id="294"/>
    <lineage>
        <taxon>Bacteria</taxon>
        <taxon>Pseudomonadati</taxon>
        <taxon>Pseudomonadota</taxon>
        <taxon>Gammaproteobacteria</taxon>
        <taxon>Pseudomonadales</taxon>
        <taxon>Pseudomonadaceae</taxon>
        <taxon>Pseudomonas</taxon>
    </lineage>
</organism>
<evidence type="ECO:0000259" key="5">
    <source>
        <dbReference type="PROSITE" id="PS50975"/>
    </source>
</evidence>
<accession>A0A944DJV9</accession>
<evidence type="ECO:0000256" key="2">
    <source>
        <dbReference type="ARBA" id="ARBA00022741"/>
    </source>
</evidence>
<dbReference type="SUPFAM" id="SSF56059">
    <property type="entry name" value="Glutathione synthetase ATP-binding domain-like"/>
    <property type="match status" value="1"/>
</dbReference>
<gene>
    <name evidence="6" type="ORF">J7E47_14790</name>
</gene>
<dbReference type="Proteomes" id="UP000692896">
    <property type="component" value="Unassembled WGS sequence"/>
</dbReference>
<evidence type="ECO:0000313" key="6">
    <source>
        <dbReference type="EMBL" id="MBT2329984.1"/>
    </source>
</evidence>
<dbReference type="InterPro" id="IPR052032">
    <property type="entry name" value="ATP-dep_AA_Ligase"/>
</dbReference>
<comment type="caution">
    <text evidence="6">The sequence shown here is derived from an EMBL/GenBank/DDBJ whole genome shotgun (WGS) entry which is preliminary data.</text>
</comment>
<keyword evidence="1" id="KW-0436">Ligase</keyword>
<dbReference type="GO" id="GO:0016874">
    <property type="term" value="F:ligase activity"/>
    <property type="evidence" value="ECO:0007669"/>
    <property type="project" value="UniProtKB-KW"/>
</dbReference>
<name>A0A944DJV9_PSEFL</name>
<dbReference type="PANTHER" id="PTHR43585:SF2">
    <property type="entry name" value="ATP-GRASP ENZYME FSQD"/>
    <property type="match status" value="1"/>
</dbReference>
<evidence type="ECO:0000256" key="4">
    <source>
        <dbReference type="PROSITE-ProRule" id="PRU00409"/>
    </source>
</evidence>
<evidence type="ECO:0000256" key="1">
    <source>
        <dbReference type="ARBA" id="ARBA00022598"/>
    </source>
</evidence>
<dbReference type="RefSeq" id="WP_214963873.1">
    <property type="nucleotide sequence ID" value="NZ_JAGGNZ010000005.1"/>
</dbReference>
<keyword evidence="3 4" id="KW-0067">ATP-binding</keyword>
<reference evidence="6" key="1">
    <citation type="submission" date="2021-03" db="EMBL/GenBank/DDBJ databases">
        <title>Genomic analysis provides insights into the functional capacity of soil bacteria communities inhabiting an altitudinal gradient in the Atacama Desert.</title>
        <authorList>
            <person name="Gonzalez M."/>
            <person name="Maldonado J."/>
            <person name="Maza F."/>
            <person name="Hodar C."/>
            <person name="Cortes M."/>
            <person name="Palma R."/>
            <person name="Andreani C."/>
            <person name="Gaete A."/>
            <person name="Vasquez-Dean J."/>
            <person name="Acuna V."/>
            <person name="Aguado M."/>
            <person name="Mandakovic D."/>
            <person name="Latorre M."/>
            <person name="Orellana A."/>
            <person name="Gutierrez R."/>
            <person name="Montecino M."/>
            <person name="Allende M."/>
            <person name="Maass A."/>
            <person name="Cambiazo V."/>
        </authorList>
    </citation>
    <scope>NUCLEOTIDE SEQUENCE</scope>
    <source>
        <strain evidence="6">ISL-25</strain>
    </source>
</reference>
<keyword evidence="2 4" id="KW-0547">Nucleotide-binding</keyword>
<evidence type="ECO:0000313" key="7">
    <source>
        <dbReference type="Proteomes" id="UP000692896"/>
    </source>
</evidence>
<sequence>MSYVLCLHRWVGRQALYDEYALPAGTAIRAICTPESLGSLPAQRLASSSTLLSLDDSAAVMTEVERIIQLHGVPQRVVALNEGDLLSAAAIRERWAIPGDSIAWVERFRDKLTMLNVSRRQSAILALPAVAADDSEAVSRLLAEHGYPLVLKPRLGTASRGVRILRKASDLALLQEPHLEPMMVQVFCAAPILHVDGWWDGQQVVVLTASRYVNSCADFGPDSPLGSIELEAGADELRIASRVAELLAAFAAQRNIVFHLELFDDGDELYFLEIGARVGGAEIPFLWREVRDIDLVGIAWELQTEASSQHREHARNRSREGRPLHGERGAWIIGRRGSTPRDDLGTLYWSQPQDVERNASGVYEGARTRLRLRSFDRHALVRDVEKIFQQLSDTWSVQS</sequence>
<feature type="domain" description="ATP-grasp" evidence="5">
    <location>
        <begin position="116"/>
        <end position="304"/>
    </location>
</feature>
<dbReference type="AlphaFoldDB" id="A0A944DJV9"/>
<dbReference type="Gene3D" id="3.40.50.20">
    <property type="match status" value="1"/>
</dbReference>
<dbReference type="GO" id="GO:0046872">
    <property type="term" value="F:metal ion binding"/>
    <property type="evidence" value="ECO:0007669"/>
    <property type="project" value="InterPro"/>
</dbReference>
<dbReference type="PROSITE" id="PS50975">
    <property type="entry name" value="ATP_GRASP"/>
    <property type="match status" value="1"/>
</dbReference>
<dbReference type="GO" id="GO:0005524">
    <property type="term" value="F:ATP binding"/>
    <property type="evidence" value="ECO:0007669"/>
    <property type="project" value="UniProtKB-UniRule"/>
</dbReference>
<dbReference type="EMBL" id="JAGGOB010000030">
    <property type="protein sequence ID" value="MBT2329984.1"/>
    <property type="molecule type" value="Genomic_DNA"/>
</dbReference>
<dbReference type="PANTHER" id="PTHR43585">
    <property type="entry name" value="FUMIPYRROLE BIOSYNTHESIS PROTEIN C"/>
    <property type="match status" value="1"/>
</dbReference>
<dbReference type="InterPro" id="IPR011761">
    <property type="entry name" value="ATP-grasp"/>
</dbReference>
<protein>
    <submittedName>
        <fullName evidence="6">Biotin carboxylase</fullName>
    </submittedName>
</protein>